<organism evidence="1 2">
    <name type="scientific">Brachionus plicatilis</name>
    <name type="common">Marine rotifer</name>
    <name type="synonym">Brachionus muelleri</name>
    <dbReference type="NCBI Taxonomy" id="10195"/>
    <lineage>
        <taxon>Eukaryota</taxon>
        <taxon>Metazoa</taxon>
        <taxon>Spiralia</taxon>
        <taxon>Gnathifera</taxon>
        <taxon>Rotifera</taxon>
        <taxon>Eurotatoria</taxon>
        <taxon>Monogononta</taxon>
        <taxon>Pseudotrocha</taxon>
        <taxon>Ploima</taxon>
        <taxon>Brachionidae</taxon>
        <taxon>Brachionus</taxon>
    </lineage>
</organism>
<gene>
    <name evidence="1" type="ORF">BpHYR1_030478</name>
</gene>
<protein>
    <submittedName>
        <fullName evidence="1">Uncharacterized protein</fullName>
    </submittedName>
</protein>
<reference evidence="1 2" key="1">
    <citation type="journal article" date="2018" name="Sci. Rep.">
        <title>Genomic signatures of local adaptation to the degree of environmental predictability in rotifers.</title>
        <authorList>
            <person name="Franch-Gras L."/>
            <person name="Hahn C."/>
            <person name="Garcia-Roger E.M."/>
            <person name="Carmona M.J."/>
            <person name="Serra M."/>
            <person name="Gomez A."/>
        </authorList>
    </citation>
    <scope>NUCLEOTIDE SEQUENCE [LARGE SCALE GENOMIC DNA]</scope>
    <source>
        <strain evidence="1">HYR1</strain>
    </source>
</reference>
<evidence type="ECO:0000313" key="1">
    <source>
        <dbReference type="EMBL" id="RMZ95182.1"/>
    </source>
</evidence>
<proteinExistence type="predicted"/>
<dbReference type="EMBL" id="REGN01012527">
    <property type="protein sequence ID" value="RMZ95182.1"/>
    <property type="molecule type" value="Genomic_DNA"/>
</dbReference>
<sequence>MAVASSTATKSRHLNQHCISFKIIKFVGYREWRPLDRQKLMLAVLMAECKNKPLKNFKYENLIEKRIEEKRIFPSRPSKRPTSNFDGLVAATHGTQHYLKWLCEI</sequence>
<keyword evidence="2" id="KW-1185">Reference proteome</keyword>
<name>A0A3M7P803_BRAPC</name>
<dbReference type="AlphaFoldDB" id="A0A3M7P803"/>
<evidence type="ECO:0000313" key="2">
    <source>
        <dbReference type="Proteomes" id="UP000276133"/>
    </source>
</evidence>
<accession>A0A3M7P803</accession>
<comment type="caution">
    <text evidence="1">The sequence shown here is derived from an EMBL/GenBank/DDBJ whole genome shotgun (WGS) entry which is preliminary data.</text>
</comment>
<dbReference type="Proteomes" id="UP000276133">
    <property type="component" value="Unassembled WGS sequence"/>
</dbReference>